<name>A0A371BJ91_9SPHN</name>
<dbReference type="RefSeq" id="WP_115549196.1">
    <property type="nucleotide sequence ID" value="NZ_QRGP01000001.1"/>
</dbReference>
<dbReference type="InterPro" id="IPR029058">
    <property type="entry name" value="AB_hydrolase_fold"/>
</dbReference>
<dbReference type="PANTHER" id="PTHR48081:SF6">
    <property type="entry name" value="PEPTIDASE S9 PROLYL OLIGOPEPTIDASE CATALYTIC DOMAIN-CONTAINING PROTEIN"/>
    <property type="match status" value="1"/>
</dbReference>
<evidence type="ECO:0000313" key="4">
    <source>
        <dbReference type="Proteomes" id="UP000263833"/>
    </source>
</evidence>
<dbReference type="GO" id="GO:0016787">
    <property type="term" value="F:hydrolase activity"/>
    <property type="evidence" value="ECO:0007669"/>
    <property type="project" value="UniProtKB-KW"/>
</dbReference>
<comment type="caution">
    <text evidence="3">The sequence shown here is derived from an EMBL/GenBank/DDBJ whole genome shotgun (WGS) entry which is preliminary data.</text>
</comment>
<evidence type="ECO:0000259" key="2">
    <source>
        <dbReference type="Pfam" id="PF20434"/>
    </source>
</evidence>
<dbReference type="OrthoDB" id="9806180at2"/>
<feature type="domain" description="BD-FAE-like" evidence="2">
    <location>
        <begin position="71"/>
        <end position="275"/>
    </location>
</feature>
<organism evidence="3 4">
    <name type="scientific">Sphingorhabdus pulchriflava</name>
    <dbReference type="NCBI Taxonomy" id="2292257"/>
    <lineage>
        <taxon>Bacteria</taxon>
        <taxon>Pseudomonadati</taxon>
        <taxon>Pseudomonadota</taxon>
        <taxon>Alphaproteobacteria</taxon>
        <taxon>Sphingomonadales</taxon>
        <taxon>Sphingomonadaceae</taxon>
        <taxon>Sphingorhabdus</taxon>
    </lineage>
</organism>
<evidence type="ECO:0000313" key="3">
    <source>
        <dbReference type="EMBL" id="RDV07652.1"/>
    </source>
</evidence>
<protein>
    <submittedName>
        <fullName evidence="3">Alpha/beta hydrolase</fullName>
    </submittedName>
</protein>
<dbReference type="Proteomes" id="UP000263833">
    <property type="component" value="Unassembled WGS sequence"/>
</dbReference>
<reference evidence="4" key="1">
    <citation type="submission" date="2018-08" db="EMBL/GenBank/DDBJ databases">
        <authorList>
            <person name="Kim S.-J."/>
            <person name="Jung G.-Y."/>
        </authorList>
    </citation>
    <scope>NUCLEOTIDE SEQUENCE [LARGE SCALE GENOMIC DNA]</scope>
    <source>
        <strain evidence="4">GY_G</strain>
    </source>
</reference>
<keyword evidence="1 3" id="KW-0378">Hydrolase</keyword>
<dbReference type="PANTHER" id="PTHR48081">
    <property type="entry name" value="AB HYDROLASE SUPERFAMILY PROTEIN C4A8.06C"/>
    <property type="match status" value="1"/>
</dbReference>
<accession>A0A371BJ91</accession>
<proteinExistence type="predicted"/>
<gene>
    <name evidence="3" type="ORF">DXH95_10085</name>
</gene>
<sequence>MKKFFLGLVAFIALAAVTVLYITPWPSVWVVRAIFDSGAKSASDALVKHLPDNVTAQKGIQYDAKDADAFLDIYRPANADLTKPTVVWIHGGGFVSGRRSDIENYLKVLAGRGFVVVNVDYTIAPTATYPTPVRQFGRAVAYLDQNAEKLGINGDAFVFAGDSAGAQLAAQLANIVTAPDYAQKVGVKAPIAAAEMKGALLYCGVYDAAALDAGQGGVIGWFVRTVTWSYSGKRDWRDVPGFETFSLGNYLTPAFPPTFISAGNADPLGPQSVVLDRQLRAQGVKVTSLFYPKDYVPPLSHEYQFNLDIEAGNKALEQSVEWLSALSSQQAAPKPTLPNR</sequence>
<dbReference type="SUPFAM" id="SSF53474">
    <property type="entry name" value="alpha/beta-Hydrolases"/>
    <property type="match status" value="1"/>
</dbReference>
<dbReference type="Gene3D" id="3.40.50.1820">
    <property type="entry name" value="alpha/beta hydrolase"/>
    <property type="match status" value="1"/>
</dbReference>
<evidence type="ECO:0000256" key="1">
    <source>
        <dbReference type="ARBA" id="ARBA00022801"/>
    </source>
</evidence>
<dbReference type="InterPro" id="IPR049492">
    <property type="entry name" value="BD-FAE-like_dom"/>
</dbReference>
<keyword evidence="4" id="KW-1185">Reference proteome</keyword>
<dbReference type="EMBL" id="QRGP01000001">
    <property type="protein sequence ID" value="RDV07652.1"/>
    <property type="molecule type" value="Genomic_DNA"/>
</dbReference>
<dbReference type="AlphaFoldDB" id="A0A371BJ91"/>
<dbReference type="InterPro" id="IPR050300">
    <property type="entry name" value="GDXG_lipolytic_enzyme"/>
</dbReference>
<dbReference type="Pfam" id="PF20434">
    <property type="entry name" value="BD-FAE"/>
    <property type="match status" value="1"/>
</dbReference>